<sequence>MRVLPIAVLSLFFLHFVDGYKILVFSSKFSHSHANFLGQIADTLVDAGHNVTTVLAEMDPHVRDGTEKSNKIHMEADPSVKALHEDPEIQKKVNFFESNVANPIGPLIIGPMFAYTFYYNCKKLMDEPGLIGRLRDEQFHVIIAENFEFCGVGISKAIAPKALIGVASTTVFGLQHDEWGVPTAESYRPTSIVSSLDVHSFSSRLFNYYGSLVDRIMFWFPRWAINRALKEKFGPDYPTVGEISANVAYVFTNAEPLIEAAAPTTSRVIDIGGIGAKQSKPLDEYWEGILTLRPKTILISFGTIAKSMYMPQEMKTGLIKAIARFPDVTFIWKYEEPEDEFGKGEAATAPNLILSKWMPQVDILAHPNLAAFITHGGMGSLHETAIRGVPGIFIPLFADQPRNAGVMEFNGFGRVYDKNDLPHVDKLTKTIEDVLNNETYRQNAKRISAMLARKPFTARELLIKHVEFAAEFGASAALRPQSLDMNFIEYNNLDIIACGLIVSAIFAYISTKFLMCTVRKMARVVKQKKE</sequence>
<evidence type="ECO:0000256" key="3">
    <source>
        <dbReference type="ARBA" id="ARBA00012544"/>
    </source>
</evidence>
<evidence type="ECO:0000256" key="10">
    <source>
        <dbReference type="ARBA" id="ARBA00047475"/>
    </source>
</evidence>
<protein>
    <recommendedName>
        <fullName evidence="3">glucuronosyltransferase</fullName>
        <ecNumber evidence="3">2.4.1.17</ecNumber>
    </recommendedName>
</protein>
<accession>A0A2A6CJ98</accession>
<evidence type="ECO:0000256" key="4">
    <source>
        <dbReference type="ARBA" id="ARBA00022676"/>
    </source>
</evidence>
<name>A0A2A6CJ98_PRIPA</name>
<keyword evidence="8" id="KW-1133">Transmembrane helix</keyword>
<dbReference type="Pfam" id="PF00201">
    <property type="entry name" value="UDPGT"/>
    <property type="match status" value="1"/>
</dbReference>
<keyword evidence="5" id="KW-0808">Transferase</keyword>
<comment type="subcellular location">
    <subcellularLocation>
        <location evidence="1">Membrane</location>
        <topology evidence="1">Single-pass membrane protein</topology>
    </subcellularLocation>
</comment>
<dbReference type="InterPro" id="IPR050271">
    <property type="entry name" value="UDP-glycosyltransferase"/>
</dbReference>
<dbReference type="EnsemblMetazoa" id="PPA16098.1">
    <property type="protein sequence ID" value="PPA16098.1"/>
    <property type="gene ID" value="WBGene00105652"/>
</dbReference>
<proteinExistence type="inferred from homology"/>
<reference evidence="11" key="2">
    <citation type="submission" date="2022-06" db="UniProtKB">
        <authorList>
            <consortium name="EnsemblMetazoa"/>
        </authorList>
    </citation>
    <scope>IDENTIFICATION</scope>
    <source>
        <strain evidence="11">PS312</strain>
    </source>
</reference>
<keyword evidence="6" id="KW-0812">Transmembrane</keyword>
<evidence type="ECO:0000256" key="8">
    <source>
        <dbReference type="ARBA" id="ARBA00022989"/>
    </source>
</evidence>
<evidence type="ECO:0000256" key="9">
    <source>
        <dbReference type="ARBA" id="ARBA00023136"/>
    </source>
</evidence>
<organism evidence="11 12">
    <name type="scientific">Pristionchus pacificus</name>
    <name type="common">Parasitic nematode worm</name>
    <dbReference type="NCBI Taxonomy" id="54126"/>
    <lineage>
        <taxon>Eukaryota</taxon>
        <taxon>Metazoa</taxon>
        <taxon>Ecdysozoa</taxon>
        <taxon>Nematoda</taxon>
        <taxon>Chromadorea</taxon>
        <taxon>Rhabditida</taxon>
        <taxon>Rhabditina</taxon>
        <taxon>Diplogasteromorpha</taxon>
        <taxon>Diplogasteroidea</taxon>
        <taxon>Neodiplogasteridae</taxon>
        <taxon>Pristionchus</taxon>
    </lineage>
</organism>
<evidence type="ECO:0000256" key="6">
    <source>
        <dbReference type="ARBA" id="ARBA00022692"/>
    </source>
</evidence>
<dbReference type="OrthoDB" id="5835829at2759"/>
<dbReference type="FunFam" id="3.40.50.2000:FF:000038">
    <property type="entry name" value="UDP-GlucuronosylTransferase"/>
    <property type="match status" value="1"/>
</dbReference>
<comment type="similarity">
    <text evidence="2">Belongs to the UDP-glycosyltransferase family.</text>
</comment>
<dbReference type="PANTHER" id="PTHR48043">
    <property type="entry name" value="EG:EG0003.4 PROTEIN-RELATED"/>
    <property type="match status" value="1"/>
</dbReference>
<dbReference type="PANTHER" id="PTHR48043:SF23">
    <property type="entry name" value="UDP-GLUCURONOSYLTRANSFERASE"/>
    <property type="match status" value="1"/>
</dbReference>
<accession>A0A8R1YGC0</accession>
<reference evidence="12" key="1">
    <citation type="journal article" date="2008" name="Nat. Genet.">
        <title>The Pristionchus pacificus genome provides a unique perspective on nematode lifestyle and parasitism.</title>
        <authorList>
            <person name="Dieterich C."/>
            <person name="Clifton S.W."/>
            <person name="Schuster L.N."/>
            <person name="Chinwalla A."/>
            <person name="Delehaunty K."/>
            <person name="Dinkelacker I."/>
            <person name="Fulton L."/>
            <person name="Fulton R."/>
            <person name="Godfrey J."/>
            <person name="Minx P."/>
            <person name="Mitreva M."/>
            <person name="Roeseler W."/>
            <person name="Tian H."/>
            <person name="Witte H."/>
            <person name="Yang S.P."/>
            <person name="Wilson R.K."/>
            <person name="Sommer R.J."/>
        </authorList>
    </citation>
    <scope>NUCLEOTIDE SEQUENCE [LARGE SCALE GENOMIC DNA]</scope>
    <source>
        <strain evidence="12">PS312</strain>
    </source>
</reference>
<dbReference type="Gene3D" id="3.40.50.2000">
    <property type="entry name" value="Glycogen Phosphorylase B"/>
    <property type="match status" value="1"/>
</dbReference>
<gene>
    <name evidence="11" type="primary">WBGene00105652</name>
</gene>
<evidence type="ECO:0000313" key="12">
    <source>
        <dbReference type="Proteomes" id="UP000005239"/>
    </source>
</evidence>
<evidence type="ECO:0000256" key="1">
    <source>
        <dbReference type="ARBA" id="ARBA00004167"/>
    </source>
</evidence>
<dbReference type="GO" id="GO:0016020">
    <property type="term" value="C:membrane"/>
    <property type="evidence" value="ECO:0007669"/>
    <property type="project" value="UniProtKB-SubCell"/>
</dbReference>
<evidence type="ECO:0000256" key="7">
    <source>
        <dbReference type="ARBA" id="ARBA00022729"/>
    </source>
</evidence>
<dbReference type="AlphaFoldDB" id="A0A2A6CJ98"/>
<dbReference type="SUPFAM" id="SSF53756">
    <property type="entry name" value="UDP-Glycosyltransferase/glycogen phosphorylase"/>
    <property type="match status" value="1"/>
</dbReference>
<evidence type="ECO:0000256" key="5">
    <source>
        <dbReference type="ARBA" id="ARBA00022679"/>
    </source>
</evidence>
<dbReference type="GO" id="GO:0015020">
    <property type="term" value="F:glucuronosyltransferase activity"/>
    <property type="evidence" value="ECO:0007669"/>
    <property type="project" value="UniProtKB-EC"/>
</dbReference>
<dbReference type="Proteomes" id="UP000005239">
    <property type="component" value="Unassembled WGS sequence"/>
</dbReference>
<dbReference type="InterPro" id="IPR002213">
    <property type="entry name" value="UDP_glucos_trans"/>
</dbReference>
<evidence type="ECO:0000313" key="11">
    <source>
        <dbReference type="EnsemblMetazoa" id="PPA16098.1"/>
    </source>
</evidence>
<dbReference type="CDD" id="cd03784">
    <property type="entry name" value="GT1_Gtf-like"/>
    <property type="match status" value="1"/>
</dbReference>
<evidence type="ECO:0000256" key="2">
    <source>
        <dbReference type="ARBA" id="ARBA00009995"/>
    </source>
</evidence>
<comment type="catalytic activity">
    <reaction evidence="10">
        <text>glucuronate acceptor + UDP-alpha-D-glucuronate = acceptor beta-D-glucuronoside + UDP + H(+)</text>
        <dbReference type="Rhea" id="RHEA:21032"/>
        <dbReference type="ChEBI" id="CHEBI:15378"/>
        <dbReference type="ChEBI" id="CHEBI:58052"/>
        <dbReference type="ChEBI" id="CHEBI:58223"/>
        <dbReference type="ChEBI" id="CHEBI:132367"/>
        <dbReference type="ChEBI" id="CHEBI:132368"/>
        <dbReference type="EC" id="2.4.1.17"/>
    </reaction>
</comment>
<keyword evidence="4" id="KW-0328">Glycosyltransferase</keyword>
<keyword evidence="7" id="KW-0732">Signal</keyword>
<keyword evidence="12" id="KW-1185">Reference proteome</keyword>
<dbReference type="GO" id="GO:0008194">
    <property type="term" value="F:UDP-glycosyltransferase activity"/>
    <property type="evidence" value="ECO:0000318"/>
    <property type="project" value="GO_Central"/>
</dbReference>
<keyword evidence="9" id="KW-0472">Membrane</keyword>
<dbReference type="EC" id="2.4.1.17" evidence="3"/>